<keyword evidence="4 6" id="KW-0472">Membrane</keyword>
<comment type="similarity">
    <text evidence="5">Belongs to the SAT4 family.</text>
</comment>
<dbReference type="GeneID" id="73349256"/>
<keyword evidence="9" id="KW-1185">Reference proteome</keyword>
<feature type="transmembrane region" description="Helical" evidence="6">
    <location>
        <begin position="44"/>
        <end position="69"/>
    </location>
</feature>
<feature type="transmembrane region" description="Helical" evidence="6">
    <location>
        <begin position="12"/>
        <end position="32"/>
    </location>
</feature>
<reference evidence="8" key="1">
    <citation type="journal article" date="2021" name="Mol. Plant Microbe Interact.">
        <title>Complete Genome Sequence of the Plant-Pathogenic Fungus Colletotrichum lupini.</title>
        <authorList>
            <person name="Baroncelli R."/>
            <person name="Pensec F."/>
            <person name="Da Lio D."/>
            <person name="Boufleur T."/>
            <person name="Vicente I."/>
            <person name="Sarrocco S."/>
            <person name="Picot A."/>
            <person name="Baraldi E."/>
            <person name="Sukno S."/>
            <person name="Thon M."/>
            <person name="Le Floch G."/>
        </authorList>
    </citation>
    <scope>NUCLEOTIDE SEQUENCE</scope>
    <source>
        <strain evidence="8">IMI 504893</strain>
    </source>
</reference>
<keyword evidence="2 6" id="KW-0812">Transmembrane</keyword>
<evidence type="ECO:0000256" key="2">
    <source>
        <dbReference type="ARBA" id="ARBA00022692"/>
    </source>
</evidence>
<dbReference type="PANTHER" id="PTHR33048:SF162">
    <property type="entry name" value="SATRATOXIN BIOSYNTHESIS SC1 CLUSTER PROTEIN 4"/>
    <property type="match status" value="1"/>
</dbReference>
<name>A0A9Q8T5V3_9PEZI</name>
<dbReference type="InterPro" id="IPR052337">
    <property type="entry name" value="SAT4-like"/>
</dbReference>
<dbReference type="RefSeq" id="XP_049151392.1">
    <property type="nucleotide sequence ID" value="XM_049294246.1"/>
</dbReference>
<feature type="domain" description="Rhodopsin" evidence="7">
    <location>
        <begin position="29"/>
        <end position="290"/>
    </location>
</feature>
<evidence type="ECO:0000313" key="9">
    <source>
        <dbReference type="Proteomes" id="UP000830671"/>
    </source>
</evidence>
<dbReference type="EMBL" id="CP019480">
    <property type="protein sequence ID" value="UQC89791.1"/>
    <property type="molecule type" value="Genomic_DNA"/>
</dbReference>
<evidence type="ECO:0000259" key="7">
    <source>
        <dbReference type="Pfam" id="PF20684"/>
    </source>
</evidence>
<feature type="transmembrane region" description="Helical" evidence="6">
    <location>
        <begin position="262"/>
        <end position="288"/>
    </location>
</feature>
<proteinExistence type="inferred from homology"/>
<keyword evidence="3 6" id="KW-1133">Transmembrane helix</keyword>
<evidence type="ECO:0000313" key="8">
    <source>
        <dbReference type="EMBL" id="UQC89791.1"/>
    </source>
</evidence>
<evidence type="ECO:0000256" key="4">
    <source>
        <dbReference type="ARBA" id="ARBA00023136"/>
    </source>
</evidence>
<dbReference type="Proteomes" id="UP000830671">
    <property type="component" value="Chromosome 8"/>
</dbReference>
<evidence type="ECO:0000256" key="6">
    <source>
        <dbReference type="SAM" id="Phobius"/>
    </source>
</evidence>
<feature type="transmembrane region" description="Helical" evidence="6">
    <location>
        <begin position="93"/>
        <end position="118"/>
    </location>
</feature>
<feature type="transmembrane region" description="Helical" evidence="6">
    <location>
        <begin position="189"/>
        <end position="208"/>
    </location>
</feature>
<accession>A0A9Q8T5V3</accession>
<dbReference type="AlphaFoldDB" id="A0A9Q8T5V3"/>
<feature type="transmembrane region" description="Helical" evidence="6">
    <location>
        <begin position="139"/>
        <end position="160"/>
    </location>
</feature>
<dbReference type="GO" id="GO:0016020">
    <property type="term" value="C:membrane"/>
    <property type="evidence" value="ECO:0007669"/>
    <property type="project" value="UniProtKB-SubCell"/>
</dbReference>
<dbReference type="InterPro" id="IPR049326">
    <property type="entry name" value="Rhodopsin_dom_fungi"/>
</dbReference>
<organism evidence="8 9">
    <name type="scientific">Colletotrichum lupini</name>
    <dbReference type="NCBI Taxonomy" id="145971"/>
    <lineage>
        <taxon>Eukaryota</taxon>
        <taxon>Fungi</taxon>
        <taxon>Dikarya</taxon>
        <taxon>Ascomycota</taxon>
        <taxon>Pezizomycotina</taxon>
        <taxon>Sordariomycetes</taxon>
        <taxon>Hypocreomycetidae</taxon>
        <taxon>Glomerellales</taxon>
        <taxon>Glomerellaceae</taxon>
        <taxon>Colletotrichum</taxon>
        <taxon>Colletotrichum acutatum species complex</taxon>
    </lineage>
</organism>
<evidence type="ECO:0000256" key="1">
    <source>
        <dbReference type="ARBA" id="ARBA00004141"/>
    </source>
</evidence>
<protein>
    <recommendedName>
        <fullName evidence="7">Rhodopsin domain-containing protein</fullName>
    </recommendedName>
</protein>
<evidence type="ECO:0000256" key="5">
    <source>
        <dbReference type="ARBA" id="ARBA00038359"/>
    </source>
</evidence>
<comment type="subcellular location">
    <subcellularLocation>
        <location evidence="1">Membrane</location>
        <topology evidence="1">Multi-pass membrane protein</topology>
    </subcellularLocation>
</comment>
<sequence>MATPVLGYTEMMILIWIMWGAAFGMTVFRGTFQWILQRRLFADDYFIIAGLVTLTALTAVITCMLPQFYLAGEYTKAAAKDPMTPVPLGPDEFIARTIASLKLMFCQMLLFWTTLWAAKFSILFFVRRLVTGLPKYIRAWWMCFGAVLVLYLACIFSNFLTCTPLTKYWSATGCSAPEDLVRADASIKFATSADVAADILIMILPLNLLRKLSTSPSHKFGLAILFSLGGIIVAFAIARLAQVTKATGDAAKDPTTVANGPVLLSMWSHIESSVSIIVATLPAFRFLLSKNRNATRKTTAKYVGPTIGGSGGMSLRSRKWQKGAVRLEGESDGRVSSAQDSETELQPVRGIQKDFEYKVEQLPTDSSAGETRRKTQELSISAFPFVASSLHRSIAPVVLLPLFLSYLPSTSVVHICHLATADPCLTQCIWRIYDDGASADLIIDSHSHKISY</sequence>
<evidence type="ECO:0000256" key="3">
    <source>
        <dbReference type="ARBA" id="ARBA00022989"/>
    </source>
</evidence>
<dbReference type="PANTHER" id="PTHR33048">
    <property type="entry name" value="PTH11-LIKE INTEGRAL MEMBRANE PROTEIN (AFU_ORTHOLOGUE AFUA_5G11245)"/>
    <property type="match status" value="1"/>
</dbReference>
<dbReference type="Pfam" id="PF20684">
    <property type="entry name" value="Fung_rhodopsin"/>
    <property type="match status" value="1"/>
</dbReference>
<gene>
    <name evidence="8" type="ORF">CLUP02_15322</name>
</gene>
<dbReference type="KEGG" id="clup:CLUP02_15322"/>
<feature type="transmembrane region" description="Helical" evidence="6">
    <location>
        <begin position="220"/>
        <end position="242"/>
    </location>
</feature>